<dbReference type="PROSITE" id="PS51192">
    <property type="entry name" value="HELICASE_ATP_BIND_1"/>
    <property type="match status" value="1"/>
</dbReference>
<keyword evidence="4" id="KW-0067">ATP-binding</keyword>
<dbReference type="SUPFAM" id="SSF52540">
    <property type="entry name" value="P-loop containing nucleoside triphosphate hydrolases"/>
    <property type="match status" value="1"/>
</dbReference>
<dbReference type="GO" id="GO:0003676">
    <property type="term" value="F:nucleic acid binding"/>
    <property type="evidence" value="ECO:0007669"/>
    <property type="project" value="InterPro"/>
</dbReference>
<evidence type="ECO:0000259" key="6">
    <source>
        <dbReference type="PROSITE" id="PS51195"/>
    </source>
</evidence>
<dbReference type="GO" id="GO:0005829">
    <property type="term" value="C:cytosol"/>
    <property type="evidence" value="ECO:0007669"/>
    <property type="project" value="TreeGrafter"/>
</dbReference>
<dbReference type="GO" id="GO:0016787">
    <property type="term" value="F:hydrolase activity"/>
    <property type="evidence" value="ECO:0007669"/>
    <property type="project" value="UniProtKB-KW"/>
</dbReference>
<dbReference type="InterPro" id="IPR050079">
    <property type="entry name" value="DEAD_box_RNA_helicase"/>
</dbReference>
<evidence type="ECO:0000256" key="2">
    <source>
        <dbReference type="ARBA" id="ARBA00022801"/>
    </source>
</evidence>
<keyword evidence="3" id="KW-0347">Helicase</keyword>
<dbReference type="PROSITE" id="PS51195">
    <property type="entry name" value="Q_MOTIF"/>
    <property type="match status" value="1"/>
</dbReference>
<comment type="caution">
    <text evidence="7">The sequence shown here is derived from an EMBL/GenBank/DDBJ whole genome shotgun (WGS) entry which is preliminary data.</text>
</comment>
<dbReference type="PANTHER" id="PTHR47959:SF11">
    <property type="entry name" value="ATP-DEPENDENT RNA HELICASE DEAD BOX FAMILY"/>
    <property type="match status" value="1"/>
</dbReference>
<evidence type="ECO:0008006" key="8">
    <source>
        <dbReference type="Google" id="ProtNLM"/>
    </source>
</evidence>
<gene>
    <name evidence="7" type="ORF">S12H4_39848</name>
</gene>
<keyword evidence="2" id="KW-0378">Hydrolase</keyword>
<reference evidence="7" key="1">
    <citation type="journal article" date="2014" name="Front. Microbiol.">
        <title>High frequency of phylogenetically diverse reductive dehalogenase-homologous genes in deep subseafloor sedimentary metagenomes.</title>
        <authorList>
            <person name="Kawai M."/>
            <person name="Futagami T."/>
            <person name="Toyoda A."/>
            <person name="Takaki Y."/>
            <person name="Nishi S."/>
            <person name="Hori S."/>
            <person name="Arai W."/>
            <person name="Tsubouchi T."/>
            <person name="Morono Y."/>
            <person name="Uchiyama I."/>
            <person name="Ito T."/>
            <person name="Fujiyama A."/>
            <person name="Inagaki F."/>
            <person name="Takami H."/>
        </authorList>
    </citation>
    <scope>NUCLEOTIDE SEQUENCE</scope>
    <source>
        <strain evidence="7">Expedition CK06-06</strain>
    </source>
</reference>
<dbReference type="Pfam" id="PF00270">
    <property type="entry name" value="DEAD"/>
    <property type="match status" value="1"/>
</dbReference>
<feature type="domain" description="DEAD-box RNA helicase Q" evidence="6">
    <location>
        <begin position="3"/>
        <end position="31"/>
    </location>
</feature>
<organism evidence="7">
    <name type="scientific">marine sediment metagenome</name>
    <dbReference type="NCBI Taxonomy" id="412755"/>
    <lineage>
        <taxon>unclassified sequences</taxon>
        <taxon>metagenomes</taxon>
        <taxon>ecological metagenomes</taxon>
    </lineage>
</organism>
<dbReference type="PANTHER" id="PTHR47959">
    <property type="entry name" value="ATP-DEPENDENT RNA HELICASE RHLE-RELATED"/>
    <property type="match status" value="1"/>
</dbReference>
<dbReference type="EMBL" id="BARW01024129">
    <property type="protein sequence ID" value="GAI88962.1"/>
    <property type="molecule type" value="Genomic_DNA"/>
</dbReference>
<dbReference type="InterPro" id="IPR014001">
    <property type="entry name" value="Helicase_ATP-bd"/>
</dbReference>
<sequence length="90" mass="9545">MTTEFTQLGLQAQLVQTVSNLGYITPTPIQSEIIPLMLEGHDVIGQAQTGTGKTAAFVLPILQTLEQGQSGIQALILAPTRELAMQVAKA</sequence>
<dbReference type="InterPro" id="IPR011545">
    <property type="entry name" value="DEAD/DEAH_box_helicase_dom"/>
</dbReference>
<evidence type="ECO:0000256" key="1">
    <source>
        <dbReference type="ARBA" id="ARBA00022741"/>
    </source>
</evidence>
<evidence type="ECO:0000313" key="7">
    <source>
        <dbReference type="EMBL" id="GAI88962.1"/>
    </source>
</evidence>
<dbReference type="Gene3D" id="3.40.50.300">
    <property type="entry name" value="P-loop containing nucleotide triphosphate hydrolases"/>
    <property type="match status" value="1"/>
</dbReference>
<proteinExistence type="predicted"/>
<dbReference type="GO" id="GO:0005524">
    <property type="term" value="F:ATP binding"/>
    <property type="evidence" value="ECO:0007669"/>
    <property type="project" value="UniProtKB-KW"/>
</dbReference>
<keyword evidence="1" id="KW-0547">Nucleotide-binding</keyword>
<evidence type="ECO:0000256" key="3">
    <source>
        <dbReference type="ARBA" id="ARBA00022806"/>
    </source>
</evidence>
<dbReference type="InterPro" id="IPR027417">
    <property type="entry name" value="P-loop_NTPase"/>
</dbReference>
<evidence type="ECO:0000256" key="4">
    <source>
        <dbReference type="ARBA" id="ARBA00022840"/>
    </source>
</evidence>
<dbReference type="GO" id="GO:0003724">
    <property type="term" value="F:RNA helicase activity"/>
    <property type="evidence" value="ECO:0007669"/>
    <property type="project" value="InterPro"/>
</dbReference>
<feature type="non-terminal residue" evidence="7">
    <location>
        <position position="90"/>
    </location>
</feature>
<evidence type="ECO:0000259" key="5">
    <source>
        <dbReference type="PROSITE" id="PS51192"/>
    </source>
</evidence>
<dbReference type="AlphaFoldDB" id="X1S7H0"/>
<accession>X1S7H0</accession>
<dbReference type="InterPro" id="IPR014014">
    <property type="entry name" value="RNA_helicase_DEAD_Q_motif"/>
</dbReference>
<protein>
    <recommendedName>
        <fullName evidence="8">DEAD-box RNA helicase Q domain-containing protein</fullName>
    </recommendedName>
</protein>
<name>X1S7H0_9ZZZZ</name>
<feature type="domain" description="Helicase ATP-binding" evidence="5">
    <location>
        <begin position="34"/>
        <end position="90"/>
    </location>
</feature>